<dbReference type="InterPro" id="IPR044770">
    <property type="entry name" value="MFS_spinster-like"/>
</dbReference>
<evidence type="ECO:0000313" key="8">
    <source>
        <dbReference type="EMBL" id="SEA84636.1"/>
    </source>
</evidence>
<proteinExistence type="predicted"/>
<dbReference type="STRING" id="1033731.SAMN05444145_107114"/>
<organism evidence="8 9">
    <name type="scientific">Alistipes timonensis JC136</name>
    <dbReference type="NCBI Taxonomy" id="1033731"/>
    <lineage>
        <taxon>Bacteria</taxon>
        <taxon>Pseudomonadati</taxon>
        <taxon>Bacteroidota</taxon>
        <taxon>Bacteroidia</taxon>
        <taxon>Bacteroidales</taxon>
        <taxon>Rikenellaceae</taxon>
        <taxon>Alistipes</taxon>
    </lineage>
</organism>
<dbReference type="PANTHER" id="PTHR23505:SF79">
    <property type="entry name" value="PROTEIN SPINSTER"/>
    <property type="match status" value="1"/>
</dbReference>
<accession>A0A1H4EI65</accession>
<feature type="transmembrane region" description="Helical" evidence="6">
    <location>
        <begin position="384"/>
        <end position="410"/>
    </location>
</feature>
<keyword evidence="2" id="KW-0813">Transport</keyword>
<name>A0A1H4EI65_9BACT</name>
<dbReference type="GO" id="GO:0022857">
    <property type="term" value="F:transmembrane transporter activity"/>
    <property type="evidence" value="ECO:0007669"/>
    <property type="project" value="InterPro"/>
</dbReference>
<keyword evidence="4 6" id="KW-1133">Transmembrane helix</keyword>
<dbReference type="SUPFAM" id="SSF103473">
    <property type="entry name" value="MFS general substrate transporter"/>
    <property type="match status" value="1"/>
</dbReference>
<comment type="subcellular location">
    <subcellularLocation>
        <location evidence="1">Membrane</location>
        <topology evidence="1">Multi-pass membrane protein</topology>
    </subcellularLocation>
</comment>
<feature type="transmembrane region" description="Helical" evidence="6">
    <location>
        <begin position="263"/>
        <end position="281"/>
    </location>
</feature>
<protein>
    <submittedName>
        <fullName evidence="8">Sugar phosphate permease</fullName>
    </submittedName>
</protein>
<evidence type="ECO:0000256" key="5">
    <source>
        <dbReference type="ARBA" id="ARBA00023136"/>
    </source>
</evidence>
<dbReference type="GO" id="GO:0016020">
    <property type="term" value="C:membrane"/>
    <property type="evidence" value="ECO:0007669"/>
    <property type="project" value="UniProtKB-SubCell"/>
</dbReference>
<dbReference type="InterPro" id="IPR036259">
    <property type="entry name" value="MFS_trans_sf"/>
</dbReference>
<keyword evidence="9" id="KW-1185">Reference proteome</keyword>
<evidence type="ECO:0000256" key="1">
    <source>
        <dbReference type="ARBA" id="ARBA00004141"/>
    </source>
</evidence>
<sequence length="420" mass="45947">MTTATAGKKNPKYKWEVLALLWVAYLLNQADRQVFNVVLPLIREDLGLSDVAIGSIATVFNLFYALLVPIGGLVGDRFSRKWIVTGSILFWSVATMFTGLCNGFVMLVLMRSVATGGGEAFFGPANYSLLAQYHDKTRAFAMSVHQTAYYIGIIISGYAAGYIGQLWGWRSAFYIFGAIGVVHGIVMAVRLKDKKEPAAVAAAEAAEPKPRLMEGFRMVFTTPTALILTVCFAGLIFVLTGYLTWMPTYLYENFGMDLAGAGFHSMFYTHLFAFVGVLLAGRLSDKLGSLHPAWRMAMQGFGLLAAVPFIVLMGNSATLWVIYIGFAGFGFARAFFDANTYTVLYDVIPPRYHSSASGVMIMTGFAIGALAPLVLGMVKQAAGLSFGISMLAVVWLVCGVVMLLGAKYFYMRDYNKIRHE</sequence>
<feature type="transmembrane region" description="Helical" evidence="6">
    <location>
        <begin position="82"/>
        <end position="100"/>
    </location>
</feature>
<dbReference type="Gene3D" id="1.20.1250.20">
    <property type="entry name" value="MFS general substrate transporter like domains"/>
    <property type="match status" value="2"/>
</dbReference>
<keyword evidence="5 6" id="KW-0472">Membrane</keyword>
<feature type="transmembrane region" description="Helical" evidence="6">
    <location>
        <begin position="219"/>
        <end position="243"/>
    </location>
</feature>
<feature type="transmembrane region" description="Helical" evidence="6">
    <location>
        <begin position="148"/>
        <end position="167"/>
    </location>
</feature>
<evidence type="ECO:0000259" key="7">
    <source>
        <dbReference type="PROSITE" id="PS50850"/>
    </source>
</evidence>
<dbReference type="EMBL" id="FNRI01000007">
    <property type="protein sequence ID" value="SEA84636.1"/>
    <property type="molecule type" value="Genomic_DNA"/>
</dbReference>
<dbReference type="PANTHER" id="PTHR23505">
    <property type="entry name" value="SPINSTER"/>
    <property type="match status" value="1"/>
</dbReference>
<feature type="transmembrane region" description="Helical" evidence="6">
    <location>
        <begin position="51"/>
        <end position="75"/>
    </location>
</feature>
<gene>
    <name evidence="8" type="ORF">SAMN05444145_107114</name>
</gene>
<evidence type="ECO:0000313" key="9">
    <source>
        <dbReference type="Proteomes" id="UP000183253"/>
    </source>
</evidence>
<dbReference type="InterPro" id="IPR011701">
    <property type="entry name" value="MFS"/>
</dbReference>
<feature type="transmembrane region" description="Helical" evidence="6">
    <location>
        <begin position="173"/>
        <end position="191"/>
    </location>
</feature>
<dbReference type="InterPro" id="IPR020846">
    <property type="entry name" value="MFS_dom"/>
</dbReference>
<evidence type="ECO:0000256" key="3">
    <source>
        <dbReference type="ARBA" id="ARBA00022692"/>
    </source>
</evidence>
<dbReference type="AlphaFoldDB" id="A0A1H4EI65"/>
<feature type="transmembrane region" description="Helical" evidence="6">
    <location>
        <begin position="357"/>
        <end position="378"/>
    </location>
</feature>
<evidence type="ECO:0000256" key="6">
    <source>
        <dbReference type="SAM" id="Phobius"/>
    </source>
</evidence>
<evidence type="ECO:0000256" key="2">
    <source>
        <dbReference type="ARBA" id="ARBA00022448"/>
    </source>
</evidence>
<feature type="transmembrane region" description="Helical" evidence="6">
    <location>
        <begin position="317"/>
        <end position="336"/>
    </location>
</feature>
<dbReference type="Proteomes" id="UP000183253">
    <property type="component" value="Unassembled WGS sequence"/>
</dbReference>
<dbReference type="Pfam" id="PF07690">
    <property type="entry name" value="MFS_1"/>
    <property type="match status" value="1"/>
</dbReference>
<feature type="transmembrane region" description="Helical" evidence="6">
    <location>
        <begin position="293"/>
        <end position="311"/>
    </location>
</feature>
<keyword evidence="3 6" id="KW-0812">Transmembrane</keyword>
<reference evidence="8 9" key="1">
    <citation type="submission" date="2016-10" db="EMBL/GenBank/DDBJ databases">
        <authorList>
            <person name="de Groot N.N."/>
        </authorList>
    </citation>
    <scope>NUCLEOTIDE SEQUENCE [LARGE SCALE GENOMIC DNA]</scope>
    <source>
        <strain evidence="8 9">DSM 25383</strain>
    </source>
</reference>
<dbReference type="OrthoDB" id="9815624at2"/>
<dbReference type="PROSITE" id="PS50850">
    <property type="entry name" value="MFS"/>
    <property type="match status" value="1"/>
</dbReference>
<feature type="domain" description="Major facilitator superfamily (MFS) profile" evidence="7">
    <location>
        <begin position="17"/>
        <end position="417"/>
    </location>
</feature>
<evidence type="ECO:0000256" key="4">
    <source>
        <dbReference type="ARBA" id="ARBA00022989"/>
    </source>
</evidence>
<dbReference type="RefSeq" id="WP_010265395.1">
    <property type="nucleotide sequence ID" value="NZ_CAEG01000016.1"/>
</dbReference>